<keyword evidence="2" id="KW-0812">Transmembrane</keyword>
<evidence type="ECO:0000313" key="3">
    <source>
        <dbReference type="EMBL" id="KAK4524978.1"/>
    </source>
</evidence>
<dbReference type="Gene3D" id="3.40.50.300">
    <property type="entry name" value="P-loop containing nucleotide triphosphate hydrolases"/>
    <property type="match status" value="1"/>
</dbReference>
<comment type="caution">
    <text evidence="3">The sequence shown here is derived from an EMBL/GenBank/DDBJ whole genome shotgun (WGS) entry which is preliminary data.</text>
</comment>
<sequence>MKQLRKRAPKPEELVQSSKEKKRSVDSEQSRHALSLQLPQTQLPKIESAVSLPESKLKNSVKPSKPVNQTLVEKIEKPRSGFAYLFVILLAVTLFYARQTLRYQRYAELSLSTWTETNHDQLGGIASLHVQLTGLRWEVPRTQFNRETDFFRNRKVVFVATAGRTGTGYLAKLLSLTENTVSLHEPWPRLEGRDLENSLLKKGMAERSRTARKRKKVGQIRQLLSASCSTTSYVETSHMFIKTMADFLIEELSSAKNFFIVVLRRNLVATINSQYTLGWFHPAHGGYRRWYYSIHDVSEENRVLVPDRPEREYDVIDKLIAYNLDIELRIQKLILCLRSNPRKYRHVHLIPVNLESLNSTSHILNFLGRMQFSIEQDKMPWIDHLPRNERTSIKQKRRLEPLPEKWLAQRIKNFVRDYQQKGLISITVSRQLLSNVE</sequence>
<evidence type="ECO:0000313" key="4">
    <source>
        <dbReference type="Proteomes" id="UP001300502"/>
    </source>
</evidence>
<evidence type="ECO:0008006" key="5">
    <source>
        <dbReference type="Google" id="ProtNLM"/>
    </source>
</evidence>
<accession>A0AAV9ICB1</accession>
<organism evidence="3 4">
    <name type="scientific">Galdieria yellowstonensis</name>
    <dbReference type="NCBI Taxonomy" id="3028027"/>
    <lineage>
        <taxon>Eukaryota</taxon>
        <taxon>Rhodophyta</taxon>
        <taxon>Bangiophyceae</taxon>
        <taxon>Galdieriales</taxon>
        <taxon>Galdieriaceae</taxon>
        <taxon>Galdieria</taxon>
    </lineage>
</organism>
<name>A0AAV9ICB1_9RHOD</name>
<keyword evidence="2" id="KW-0472">Membrane</keyword>
<evidence type="ECO:0000256" key="2">
    <source>
        <dbReference type="SAM" id="Phobius"/>
    </source>
</evidence>
<dbReference type="InterPro" id="IPR027417">
    <property type="entry name" value="P-loop_NTPase"/>
</dbReference>
<feature type="transmembrane region" description="Helical" evidence="2">
    <location>
        <begin position="81"/>
        <end position="97"/>
    </location>
</feature>
<dbReference type="EMBL" id="JANCYU010000027">
    <property type="protein sequence ID" value="KAK4524978.1"/>
    <property type="molecule type" value="Genomic_DNA"/>
</dbReference>
<reference evidence="3 4" key="1">
    <citation type="submission" date="2022-07" db="EMBL/GenBank/DDBJ databases">
        <title>Genome-wide signatures of adaptation to extreme environments.</title>
        <authorList>
            <person name="Cho C.H."/>
            <person name="Yoon H.S."/>
        </authorList>
    </citation>
    <scope>NUCLEOTIDE SEQUENCE [LARGE SCALE GENOMIC DNA]</scope>
    <source>
        <strain evidence="3 4">108.79 E11</strain>
    </source>
</reference>
<keyword evidence="2" id="KW-1133">Transmembrane helix</keyword>
<protein>
    <recommendedName>
        <fullName evidence="5">Sulfotransferase</fullName>
    </recommendedName>
</protein>
<keyword evidence="4" id="KW-1185">Reference proteome</keyword>
<dbReference type="SUPFAM" id="SSF52540">
    <property type="entry name" value="P-loop containing nucleoside triphosphate hydrolases"/>
    <property type="match status" value="1"/>
</dbReference>
<feature type="region of interest" description="Disordered" evidence="1">
    <location>
        <begin position="1"/>
        <end position="40"/>
    </location>
</feature>
<proteinExistence type="predicted"/>
<dbReference type="Proteomes" id="UP001300502">
    <property type="component" value="Unassembled WGS sequence"/>
</dbReference>
<dbReference type="AlphaFoldDB" id="A0AAV9ICB1"/>
<gene>
    <name evidence="3" type="ORF">GAYE_SCF07G2882</name>
</gene>
<evidence type="ECO:0000256" key="1">
    <source>
        <dbReference type="SAM" id="MobiDB-lite"/>
    </source>
</evidence>